<dbReference type="InterPro" id="IPR036412">
    <property type="entry name" value="HAD-like_sf"/>
</dbReference>
<dbReference type="PANTHER" id="PTHR10000">
    <property type="entry name" value="PHOSPHOSERINE PHOSPHATASE"/>
    <property type="match status" value="1"/>
</dbReference>
<evidence type="ECO:0000313" key="1">
    <source>
        <dbReference type="EMBL" id="RBP69174.1"/>
    </source>
</evidence>
<dbReference type="NCBIfam" id="TIGR01484">
    <property type="entry name" value="HAD-SF-IIB"/>
    <property type="match status" value="1"/>
</dbReference>
<dbReference type="Proteomes" id="UP000253509">
    <property type="component" value="Unassembled WGS sequence"/>
</dbReference>
<dbReference type="SFLD" id="SFLDG01140">
    <property type="entry name" value="C2.B:_Phosphomannomutase_and_P"/>
    <property type="match status" value="1"/>
</dbReference>
<proteinExistence type="predicted"/>
<dbReference type="AlphaFoldDB" id="A0A366IG68"/>
<dbReference type="NCBIfam" id="TIGR00099">
    <property type="entry name" value="Cof-subfamily"/>
    <property type="match status" value="1"/>
</dbReference>
<dbReference type="GO" id="GO:0016791">
    <property type="term" value="F:phosphatase activity"/>
    <property type="evidence" value="ECO:0007669"/>
    <property type="project" value="UniProtKB-ARBA"/>
</dbReference>
<accession>A0A366IG68</accession>
<gene>
    <name evidence="1" type="ORF">DFO65_11417</name>
</gene>
<dbReference type="InterPro" id="IPR023214">
    <property type="entry name" value="HAD_sf"/>
</dbReference>
<dbReference type="Pfam" id="PF08282">
    <property type="entry name" value="Hydrolase_3"/>
    <property type="match status" value="1"/>
</dbReference>
<comment type="caution">
    <text evidence="1">The sequence shown here is derived from an EMBL/GenBank/DDBJ whole genome shotgun (WGS) entry which is preliminary data.</text>
</comment>
<evidence type="ECO:0000313" key="2">
    <source>
        <dbReference type="Proteomes" id="UP000253509"/>
    </source>
</evidence>
<protein>
    <recommendedName>
        <fullName evidence="3">Cof subfamily protein (Haloacid dehalogenase superfamily)/HAD superfamily hydrolase (TIGR01484 family)</fullName>
    </recommendedName>
</protein>
<dbReference type="InterPro" id="IPR006379">
    <property type="entry name" value="HAD-SF_hydro_IIB"/>
</dbReference>
<dbReference type="SFLD" id="SFLDS00003">
    <property type="entry name" value="Haloacid_Dehalogenase"/>
    <property type="match status" value="1"/>
</dbReference>
<dbReference type="PROSITE" id="PS01228">
    <property type="entry name" value="COF_1"/>
    <property type="match status" value="1"/>
</dbReference>
<dbReference type="GO" id="GO:0005829">
    <property type="term" value="C:cytosol"/>
    <property type="evidence" value="ECO:0007669"/>
    <property type="project" value="TreeGrafter"/>
</dbReference>
<organism evidence="1 2">
    <name type="scientific">Brevibacterium celere</name>
    <dbReference type="NCBI Taxonomy" id="225845"/>
    <lineage>
        <taxon>Bacteria</taxon>
        <taxon>Bacillati</taxon>
        <taxon>Actinomycetota</taxon>
        <taxon>Actinomycetes</taxon>
        <taxon>Micrococcales</taxon>
        <taxon>Brevibacteriaceae</taxon>
        <taxon>Brevibacterium</taxon>
    </lineage>
</organism>
<dbReference type="SUPFAM" id="SSF56784">
    <property type="entry name" value="HAD-like"/>
    <property type="match status" value="1"/>
</dbReference>
<dbReference type="Gene3D" id="3.40.50.1000">
    <property type="entry name" value="HAD superfamily/HAD-like"/>
    <property type="match status" value="1"/>
</dbReference>
<dbReference type="InterPro" id="IPR000150">
    <property type="entry name" value="Cof"/>
</dbReference>
<name>A0A366IG68_9MICO</name>
<evidence type="ECO:0008006" key="3">
    <source>
        <dbReference type="Google" id="ProtNLM"/>
    </source>
</evidence>
<keyword evidence="2" id="KW-1185">Reference proteome</keyword>
<dbReference type="GO" id="GO:0000287">
    <property type="term" value="F:magnesium ion binding"/>
    <property type="evidence" value="ECO:0007669"/>
    <property type="project" value="TreeGrafter"/>
</dbReference>
<reference evidence="1 2" key="1">
    <citation type="submission" date="2018-06" db="EMBL/GenBank/DDBJ databases">
        <title>Freshwater and sediment microbial communities from various areas in North America, analyzing microbe dynamics in response to fracking.</title>
        <authorList>
            <person name="Lamendella R."/>
        </authorList>
    </citation>
    <scope>NUCLEOTIDE SEQUENCE [LARGE SCALE GENOMIC DNA]</scope>
    <source>
        <strain evidence="1 2">3b_TX</strain>
    </source>
</reference>
<dbReference type="PANTHER" id="PTHR10000:SF8">
    <property type="entry name" value="HAD SUPERFAMILY HYDROLASE-LIKE, TYPE 3"/>
    <property type="match status" value="1"/>
</dbReference>
<dbReference type="RefSeq" id="WP_113905339.1">
    <property type="nucleotide sequence ID" value="NZ_QNSB01000014.1"/>
</dbReference>
<dbReference type="Gene3D" id="3.30.1240.10">
    <property type="match status" value="1"/>
</dbReference>
<sequence length="278" mass="29940">MTAQHRHTVALPEHFRLGLVASDIDGTLLLDWQPISTTTIDAIHRCRTSHIPFVLVTGRPIRWLAPIAEQIPDLGLVVCLNGAVIYDIAASRVVEAHTIAHPEIEEIVAAITESQPGARFAYETLTGLLIDPGFPTRFPQDAVLVEDLGMLREREVVKILVSIGTNDSQELHTLLGPVLTRSCHATFSDPVNGLVELSPAGVTKARTLEQLCGRLGVGREQVMAFGDMPNDIEMLTWAGHGVAVGNALDSVKESADAVAEAVEAEGVARYLGAVLDRL</sequence>
<dbReference type="EMBL" id="QNSB01000014">
    <property type="protein sequence ID" value="RBP69174.1"/>
    <property type="molecule type" value="Genomic_DNA"/>
</dbReference>